<sequence length="338" mass="38864">MLTRQVKNNNITFAFSLLSTVITFNSKQGLFDINKTMEIVLTDLLNEVYDLSLINLNIIKHNHPAIDLGDKSQGIAVQVTSDGSKAKFSKTVDKFFEWGLDQTYHAIWMMVISNDPLEEHSRKGVTTHTINLSYVANSICNKNAEEFDRLYEFCENNFGAYFPKENNSILKPMQAASVNPGSSISNFLMENSIDLNDSDSTVSEQDIRSDLILLKDELSRLNEGQRWFIFRVMEYTIEYNKDKFIEECIAPVSLFMNGMNYKQQSSIKETADSLSFMRLANYDEYNNKLQSAVYVIFFEKGKYEYFDYFSAIAVFLRNTQRGNLLEDIIVGCNFSHID</sequence>
<proteinExistence type="predicted"/>
<name>A0A486TQN0_KLEPN</name>
<accession>A0A486TQN0</accession>
<reference evidence="2" key="1">
    <citation type="submission" date="2019-03" db="EMBL/GenBank/DDBJ databases">
        <authorList>
            <consortium name="Pathogen Informatics"/>
        </authorList>
    </citation>
    <scope>NUCLEOTIDE SEQUENCE</scope>
    <source>
        <strain evidence="2">5012STDY7626360</strain>
    </source>
</reference>
<feature type="domain" description="SMEK" evidence="1">
    <location>
        <begin position="11"/>
        <end position="131"/>
    </location>
</feature>
<dbReference type="RefSeq" id="WP_050485935.1">
    <property type="nucleotide sequence ID" value="NZ_CAAGTZ010000002.1"/>
</dbReference>
<gene>
    <name evidence="2" type="ORF">SAMEA4873561_00677</name>
</gene>
<evidence type="ECO:0000313" key="2">
    <source>
        <dbReference type="EMBL" id="VGM28699.1"/>
    </source>
</evidence>
<dbReference type="EMBL" id="CAAHDG010000002">
    <property type="protein sequence ID" value="VGM28699.1"/>
    <property type="molecule type" value="Genomic_DNA"/>
</dbReference>
<dbReference type="Pfam" id="PF21941">
    <property type="entry name" value="SMEK_N"/>
    <property type="match status" value="1"/>
</dbReference>
<evidence type="ECO:0000259" key="1">
    <source>
        <dbReference type="Pfam" id="PF21941"/>
    </source>
</evidence>
<dbReference type="NCBIfam" id="NF033859">
    <property type="entry name" value="SMEK_N"/>
    <property type="match status" value="1"/>
</dbReference>
<dbReference type="InterPro" id="IPR047740">
    <property type="entry name" value="SMEK_dom"/>
</dbReference>
<organism evidence="2">
    <name type="scientific">Klebsiella pneumoniae</name>
    <dbReference type="NCBI Taxonomy" id="573"/>
    <lineage>
        <taxon>Bacteria</taxon>
        <taxon>Pseudomonadati</taxon>
        <taxon>Pseudomonadota</taxon>
        <taxon>Gammaproteobacteria</taxon>
        <taxon>Enterobacterales</taxon>
        <taxon>Enterobacteriaceae</taxon>
        <taxon>Klebsiella/Raoultella group</taxon>
        <taxon>Klebsiella</taxon>
        <taxon>Klebsiella pneumoniae complex</taxon>
    </lineage>
</organism>
<protein>
    <submittedName>
        <fullName evidence="2">Regulator of acetyl CoA synthetase ankyrin-like regulatory protein</fullName>
    </submittedName>
</protein>
<dbReference type="AlphaFoldDB" id="A0A486TQN0"/>